<dbReference type="AlphaFoldDB" id="A0A4Q7VGC4"/>
<organism evidence="3 4">
    <name type="scientific">Rivibacter subsaxonicus</name>
    <dbReference type="NCBI Taxonomy" id="457575"/>
    <lineage>
        <taxon>Bacteria</taxon>
        <taxon>Pseudomonadati</taxon>
        <taxon>Pseudomonadota</taxon>
        <taxon>Betaproteobacteria</taxon>
        <taxon>Burkholderiales</taxon>
        <taxon>Rivibacter</taxon>
    </lineage>
</organism>
<keyword evidence="1" id="KW-0812">Transmembrane</keyword>
<evidence type="ECO:0000313" key="4">
    <source>
        <dbReference type="Proteomes" id="UP000293671"/>
    </source>
</evidence>
<dbReference type="SUPFAM" id="SSF81324">
    <property type="entry name" value="Voltage-gated potassium channels"/>
    <property type="match status" value="1"/>
</dbReference>
<evidence type="ECO:0000256" key="1">
    <source>
        <dbReference type="SAM" id="Phobius"/>
    </source>
</evidence>
<reference evidence="3 4" key="1">
    <citation type="submission" date="2019-02" db="EMBL/GenBank/DDBJ databases">
        <title>Genomic Encyclopedia of Type Strains, Phase IV (KMG-IV): sequencing the most valuable type-strain genomes for metagenomic binning, comparative biology and taxonomic classification.</title>
        <authorList>
            <person name="Goeker M."/>
        </authorList>
    </citation>
    <scope>NUCLEOTIDE SEQUENCE [LARGE SCALE GENOMIC DNA]</scope>
    <source>
        <strain evidence="3 4">DSM 19570</strain>
    </source>
</reference>
<keyword evidence="1" id="KW-1133">Transmembrane helix</keyword>
<dbReference type="InterPro" id="IPR013099">
    <property type="entry name" value="K_chnl_dom"/>
</dbReference>
<dbReference type="Pfam" id="PF07885">
    <property type="entry name" value="Ion_trans_2"/>
    <property type="match status" value="1"/>
</dbReference>
<dbReference type="Proteomes" id="UP000293671">
    <property type="component" value="Unassembled WGS sequence"/>
</dbReference>
<dbReference type="OrthoDB" id="9813518at2"/>
<proteinExistence type="predicted"/>
<protein>
    <submittedName>
        <fullName evidence="3">Ion channel</fullName>
    </submittedName>
</protein>
<feature type="domain" description="Potassium channel" evidence="2">
    <location>
        <begin position="81"/>
        <end position="128"/>
    </location>
</feature>
<name>A0A4Q7VGC4_9BURK</name>
<sequence>MIAVVLLCLMLLAATSLIHYEMLTLLSRRLPTLHLPRRALVLAGLLGLFVAHALEITLYGLSYVLLASWAGHGGLGLGTTGIDTALYFSAETYTSLGLGDVAPVGPMRLLAGVEALNGLLLIAWSASFLYLEMERHWRE</sequence>
<feature type="transmembrane region" description="Helical" evidence="1">
    <location>
        <begin position="110"/>
        <end position="131"/>
    </location>
</feature>
<dbReference type="Gene3D" id="1.10.287.70">
    <property type="match status" value="1"/>
</dbReference>
<dbReference type="EMBL" id="SHKP01000007">
    <property type="protein sequence ID" value="RZT95038.1"/>
    <property type="molecule type" value="Genomic_DNA"/>
</dbReference>
<gene>
    <name evidence="3" type="ORF">EV670_2785</name>
</gene>
<keyword evidence="4" id="KW-1185">Reference proteome</keyword>
<keyword evidence="1" id="KW-0472">Membrane</keyword>
<feature type="transmembrane region" description="Helical" evidence="1">
    <location>
        <begin position="73"/>
        <end position="90"/>
    </location>
</feature>
<comment type="caution">
    <text evidence="3">The sequence shown here is derived from an EMBL/GenBank/DDBJ whole genome shotgun (WGS) entry which is preliminary data.</text>
</comment>
<accession>A0A4Q7VGC4</accession>
<dbReference type="RefSeq" id="WP_130433122.1">
    <property type="nucleotide sequence ID" value="NZ_SHKP01000007.1"/>
</dbReference>
<feature type="transmembrane region" description="Helical" evidence="1">
    <location>
        <begin position="40"/>
        <end position="66"/>
    </location>
</feature>
<evidence type="ECO:0000313" key="3">
    <source>
        <dbReference type="EMBL" id="RZT95038.1"/>
    </source>
</evidence>
<evidence type="ECO:0000259" key="2">
    <source>
        <dbReference type="Pfam" id="PF07885"/>
    </source>
</evidence>